<dbReference type="SUPFAM" id="SSF52047">
    <property type="entry name" value="RNI-like"/>
    <property type="match status" value="1"/>
</dbReference>
<protein>
    <submittedName>
        <fullName evidence="1">Uncharacterized protein</fullName>
    </submittedName>
</protein>
<evidence type="ECO:0000313" key="2">
    <source>
        <dbReference type="Proteomes" id="UP001148786"/>
    </source>
</evidence>
<sequence>MKPLPAFSLGSIRFLELQAGVTSMHTVLSATNNLLKIVLTSHADCEEWTTCLDSIAQNSSSTLQFATLKTYDILDFQSCLSPLLSVRGLRALHIENFSRSSLAVFDSDIAAIVNSWPSLQEFVLPTYQFNTGNLTDKSLKLLARLPKLRVLRVVINDEIVVLPQDLRFLTNPPAEYLDTLTSFASAAAYLQT</sequence>
<gene>
    <name evidence="1" type="ORF">NLJ89_g10924</name>
</gene>
<dbReference type="Proteomes" id="UP001148786">
    <property type="component" value="Unassembled WGS sequence"/>
</dbReference>
<comment type="caution">
    <text evidence="1">The sequence shown here is derived from an EMBL/GenBank/DDBJ whole genome shotgun (WGS) entry which is preliminary data.</text>
</comment>
<dbReference type="EMBL" id="JANKHO010002211">
    <property type="protein sequence ID" value="KAJ3493854.1"/>
    <property type="molecule type" value="Genomic_DNA"/>
</dbReference>
<keyword evidence="2" id="KW-1185">Reference proteome</keyword>
<dbReference type="InterPro" id="IPR032675">
    <property type="entry name" value="LRR_dom_sf"/>
</dbReference>
<dbReference type="AlphaFoldDB" id="A0A9W8JTC7"/>
<reference evidence="1" key="1">
    <citation type="submission" date="2022-07" db="EMBL/GenBank/DDBJ databases">
        <title>Genome Sequence of Agrocybe chaxingu.</title>
        <authorList>
            <person name="Buettner E."/>
        </authorList>
    </citation>
    <scope>NUCLEOTIDE SEQUENCE</scope>
    <source>
        <strain evidence="1">MP-N11</strain>
    </source>
</reference>
<name>A0A9W8JTC7_9AGAR</name>
<evidence type="ECO:0000313" key="1">
    <source>
        <dbReference type="EMBL" id="KAJ3493854.1"/>
    </source>
</evidence>
<dbReference type="Gene3D" id="3.80.10.10">
    <property type="entry name" value="Ribonuclease Inhibitor"/>
    <property type="match status" value="1"/>
</dbReference>
<accession>A0A9W8JTC7</accession>
<organism evidence="1 2">
    <name type="scientific">Agrocybe chaxingu</name>
    <dbReference type="NCBI Taxonomy" id="84603"/>
    <lineage>
        <taxon>Eukaryota</taxon>
        <taxon>Fungi</taxon>
        <taxon>Dikarya</taxon>
        <taxon>Basidiomycota</taxon>
        <taxon>Agaricomycotina</taxon>
        <taxon>Agaricomycetes</taxon>
        <taxon>Agaricomycetidae</taxon>
        <taxon>Agaricales</taxon>
        <taxon>Agaricineae</taxon>
        <taxon>Strophariaceae</taxon>
        <taxon>Agrocybe</taxon>
    </lineage>
</organism>
<proteinExistence type="predicted"/>